<dbReference type="GO" id="GO:0008094">
    <property type="term" value="F:ATP-dependent activity, acting on DNA"/>
    <property type="evidence" value="ECO:0007669"/>
    <property type="project" value="TreeGrafter"/>
</dbReference>
<reference evidence="6" key="1">
    <citation type="submission" date="2021-01" db="EMBL/GenBank/DDBJ databases">
        <authorList>
            <person name="Corre E."/>
            <person name="Pelletier E."/>
            <person name="Niang G."/>
            <person name="Scheremetjew M."/>
            <person name="Finn R."/>
            <person name="Kale V."/>
            <person name="Holt S."/>
            <person name="Cochrane G."/>
            <person name="Meng A."/>
            <person name="Brown T."/>
            <person name="Cohen L."/>
        </authorList>
    </citation>
    <scope>NUCLEOTIDE SEQUENCE</scope>
    <source>
        <strain evidence="6">CCCM811</strain>
    </source>
</reference>
<dbReference type="PANTHER" id="PTHR45626">
    <property type="entry name" value="TRANSCRIPTION TERMINATION FACTOR 2-RELATED"/>
    <property type="match status" value="1"/>
</dbReference>
<protein>
    <recommendedName>
        <fullName evidence="5">Helicase ATP-binding domain-containing protein</fullName>
    </recommendedName>
</protein>
<dbReference type="InterPro" id="IPR014001">
    <property type="entry name" value="Helicase_ATP-bd"/>
</dbReference>
<evidence type="ECO:0000256" key="2">
    <source>
        <dbReference type="ARBA" id="ARBA00022801"/>
    </source>
</evidence>
<feature type="compositionally biased region" description="Low complexity" evidence="4">
    <location>
        <begin position="51"/>
        <end position="63"/>
    </location>
</feature>
<keyword evidence="1" id="KW-0547">Nucleotide-binding</keyword>
<dbReference type="GO" id="GO:0006281">
    <property type="term" value="P:DNA repair"/>
    <property type="evidence" value="ECO:0007669"/>
    <property type="project" value="TreeGrafter"/>
</dbReference>
<name>A0A7S3YTB3_9EUKA</name>
<evidence type="ECO:0000256" key="4">
    <source>
        <dbReference type="SAM" id="MobiDB-lite"/>
    </source>
</evidence>
<proteinExistence type="predicted"/>
<dbReference type="SMART" id="SM00487">
    <property type="entry name" value="DEXDc"/>
    <property type="match status" value="1"/>
</dbReference>
<dbReference type="EMBL" id="HBIV01017242">
    <property type="protein sequence ID" value="CAE0660956.1"/>
    <property type="molecule type" value="Transcribed_RNA"/>
</dbReference>
<dbReference type="Pfam" id="PF00270">
    <property type="entry name" value="DEAD"/>
    <property type="match status" value="1"/>
</dbReference>
<keyword evidence="2" id="KW-0378">Hydrolase</keyword>
<keyword evidence="3" id="KW-0067">ATP-binding</keyword>
<dbReference type="GO" id="GO:0005634">
    <property type="term" value="C:nucleus"/>
    <property type="evidence" value="ECO:0007669"/>
    <property type="project" value="TreeGrafter"/>
</dbReference>
<organism evidence="6">
    <name type="scientific">Lotharella globosa</name>
    <dbReference type="NCBI Taxonomy" id="91324"/>
    <lineage>
        <taxon>Eukaryota</taxon>
        <taxon>Sar</taxon>
        <taxon>Rhizaria</taxon>
        <taxon>Cercozoa</taxon>
        <taxon>Chlorarachniophyceae</taxon>
        <taxon>Lotharella</taxon>
    </lineage>
</organism>
<evidence type="ECO:0000259" key="5">
    <source>
        <dbReference type="PROSITE" id="PS51192"/>
    </source>
</evidence>
<evidence type="ECO:0000313" key="6">
    <source>
        <dbReference type="EMBL" id="CAE0660956.1"/>
    </source>
</evidence>
<dbReference type="InterPro" id="IPR011545">
    <property type="entry name" value="DEAD/DEAH_box_helicase_dom"/>
</dbReference>
<gene>
    <name evidence="6" type="ORF">LGLO00237_LOCUS12543</name>
</gene>
<dbReference type="GO" id="GO:0016787">
    <property type="term" value="F:hydrolase activity"/>
    <property type="evidence" value="ECO:0007669"/>
    <property type="project" value="UniProtKB-KW"/>
</dbReference>
<dbReference type="SUPFAM" id="SSF52540">
    <property type="entry name" value="P-loop containing nucleoside triphosphate hydrolases"/>
    <property type="match status" value="2"/>
</dbReference>
<dbReference type="AlphaFoldDB" id="A0A7S3YTB3"/>
<feature type="domain" description="Helicase ATP-binding" evidence="5">
    <location>
        <begin position="319"/>
        <end position="486"/>
    </location>
</feature>
<evidence type="ECO:0000256" key="3">
    <source>
        <dbReference type="ARBA" id="ARBA00022840"/>
    </source>
</evidence>
<accession>A0A7S3YTB3</accession>
<feature type="region of interest" description="Disordered" evidence="4">
    <location>
        <begin position="48"/>
        <end position="67"/>
    </location>
</feature>
<dbReference type="PROSITE" id="PS51192">
    <property type="entry name" value="HELICASE_ATP_BIND_1"/>
    <property type="match status" value="1"/>
</dbReference>
<dbReference type="Gene3D" id="3.40.50.300">
    <property type="entry name" value="P-loop containing nucleotide triphosphate hydrolases"/>
    <property type="match status" value="2"/>
</dbReference>
<dbReference type="GO" id="GO:0005524">
    <property type="term" value="F:ATP binding"/>
    <property type="evidence" value="ECO:0007669"/>
    <property type="project" value="UniProtKB-KW"/>
</dbReference>
<sequence>MSYAMELFCSVMSKGKTVACPAAPVGQQWVWGPNKKNVTIKVQTNPSFKPTTATATTTTSTSMMEEEETDFCESKKRAGNKLKKKKKDGGPLSFFVEGLAVSPYDVSSVLKACEAVPVVKMQAWLVQVVEKAVYAPNQPPNPLPPYHDVLAKMPIVDALYACSLYMRSKWVPMMKKQHQGRVPVFVWFLSARKSMLPKNVWRDLLCKIETRETGYVNISPVGRDGKRQTNLAVRYQTEGTMLRLLHLLEVLYPTVLRNSGRLRFKIDSSTSHYVHMISTLNHLAFPPFTKPPKDTYKNLPKLKTKLWPHQQATASRVVKGAFLGRRGFADASAVGAGKTLSALASMIKAANDYSKKKALRVNGFLVLVPNKRLIESWKNEIDKHTTGFHFVTQRPNGALVPKDVDLGPNSIVVTTLSRARDHPFTKRWTMVVIDECTSVQNESALQTAEAWRQAVSSDVGVVMLSATFFRARFSKLFYMIRMLMSPIPRSMAYLDALLAEHIICHVPEVKRKWIVNYVPVTIPFALRDKYDRIRSSSSSSEDSKVVYGRLKHLLTREFDACSSLRKKAIERKKRNKRRPLVFANSEREKRLLIEGGGGEDWRRDQDSKQPTIKVLTVHEGSHGLNMQHECDCIITRPHPGDIMEQIKGRIDRPGQSSSVLILDILFAKDTIEEAEAANIRLCGRFMKQYLNPLSEEFCNMALAGKVKQLEAGFDRMLGDQPKKGEDDEKERDNKKRKKKKATSTSNSDRATKKQRRIN</sequence>
<feature type="region of interest" description="Disordered" evidence="4">
    <location>
        <begin position="715"/>
        <end position="758"/>
    </location>
</feature>
<dbReference type="GO" id="GO:0003676">
    <property type="term" value="F:nucleic acid binding"/>
    <property type="evidence" value="ECO:0007669"/>
    <property type="project" value="InterPro"/>
</dbReference>
<dbReference type="InterPro" id="IPR050628">
    <property type="entry name" value="SNF2_RAD54_helicase_TF"/>
</dbReference>
<evidence type="ECO:0000256" key="1">
    <source>
        <dbReference type="ARBA" id="ARBA00022741"/>
    </source>
</evidence>
<dbReference type="InterPro" id="IPR027417">
    <property type="entry name" value="P-loop_NTPase"/>
</dbReference>
<feature type="compositionally biased region" description="Basic and acidic residues" evidence="4">
    <location>
        <begin position="715"/>
        <end position="733"/>
    </location>
</feature>